<feature type="compositionally biased region" description="Basic and acidic residues" evidence="1">
    <location>
        <begin position="75"/>
        <end position="88"/>
    </location>
</feature>
<comment type="caution">
    <text evidence="2">The sequence shown here is derived from an EMBL/GenBank/DDBJ whole genome shotgun (WGS) entry which is preliminary data.</text>
</comment>
<gene>
    <name evidence="2" type="ORF">Godav_004218</name>
</gene>
<evidence type="ECO:0000313" key="3">
    <source>
        <dbReference type="Proteomes" id="UP000593561"/>
    </source>
</evidence>
<sequence>DALKKLEERGVVIRFVIGPSANRGDSLDCHIDEENSKMKDFFILNTVRNMSSLKDVGGAEEVKSSDEKLSEDEYAASKDEEIAGKTDL</sequence>
<feature type="region of interest" description="Disordered" evidence="1">
    <location>
        <begin position="56"/>
        <end position="88"/>
    </location>
</feature>
<evidence type="ECO:0000256" key="1">
    <source>
        <dbReference type="SAM" id="MobiDB-lite"/>
    </source>
</evidence>
<dbReference type="Proteomes" id="UP000593561">
    <property type="component" value="Unassembled WGS sequence"/>
</dbReference>
<reference evidence="2 3" key="1">
    <citation type="journal article" date="2019" name="Genome Biol. Evol.">
        <title>Insights into the evolution of the New World diploid cottons (Gossypium, subgenus Houzingenia) based on genome sequencing.</title>
        <authorList>
            <person name="Grover C.E."/>
            <person name="Arick M.A. 2nd"/>
            <person name="Thrash A."/>
            <person name="Conover J.L."/>
            <person name="Sanders W.S."/>
            <person name="Peterson D.G."/>
            <person name="Frelichowski J.E."/>
            <person name="Scheffler J.A."/>
            <person name="Scheffler B.E."/>
            <person name="Wendel J.F."/>
        </authorList>
    </citation>
    <scope>NUCLEOTIDE SEQUENCE [LARGE SCALE GENOMIC DNA]</scope>
    <source>
        <strain evidence="2">27</strain>
        <tissue evidence="2">Leaf</tissue>
    </source>
</reference>
<evidence type="ECO:0000313" key="2">
    <source>
        <dbReference type="EMBL" id="MBA0626567.1"/>
    </source>
</evidence>
<proteinExistence type="predicted"/>
<feature type="non-terminal residue" evidence="2">
    <location>
        <position position="88"/>
    </location>
</feature>
<keyword evidence="3" id="KW-1185">Reference proteome</keyword>
<protein>
    <submittedName>
        <fullName evidence="2">Uncharacterized protein</fullName>
    </submittedName>
</protein>
<organism evidence="2 3">
    <name type="scientific">Gossypium davidsonii</name>
    <name type="common">Davidson's cotton</name>
    <name type="synonym">Gossypium klotzschianum subsp. davidsonii</name>
    <dbReference type="NCBI Taxonomy" id="34287"/>
    <lineage>
        <taxon>Eukaryota</taxon>
        <taxon>Viridiplantae</taxon>
        <taxon>Streptophyta</taxon>
        <taxon>Embryophyta</taxon>
        <taxon>Tracheophyta</taxon>
        <taxon>Spermatophyta</taxon>
        <taxon>Magnoliopsida</taxon>
        <taxon>eudicotyledons</taxon>
        <taxon>Gunneridae</taxon>
        <taxon>Pentapetalae</taxon>
        <taxon>rosids</taxon>
        <taxon>malvids</taxon>
        <taxon>Malvales</taxon>
        <taxon>Malvaceae</taxon>
        <taxon>Malvoideae</taxon>
        <taxon>Gossypium</taxon>
    </lineage>
</organism>
<dbReference type="AlphaFoldDB" id="A0A7J8SKD8"/>
<dbReference type="EMBL" id="JABFAC010000010">
    <property type="protein sequence ID" value="MBA0626567.1"/>
    <property type="molecule type" value="Genomic_DNA"/>
</dbReference>
<name>A0A7J8SKD8_GOSDV</name>
<accession>A0A7J8SKD8</accession>